<reference evidence="2 3" key="1">
    <citation type="submission" date="2015-01" db="EMBL/GenBank/DDBJ databases">
        <title>Desulfovibrio sp. JC271 draft genome sequence.</title>
        <authorList>
            <person name="Shivani Y."/>
            <person name="Subhash Y."/>
            <person name="Sasikala C."/>
            <person name="Ramana C.V."/>
        </authorList>
    </citation>
    <scope>NUCLEOTIDE SEQUENCE [LARGE SCALE GENOMIC DNA]</scope>
    <source>
        <strain evidence="2 3">JC271</strain>
    </source>
</reference>
<organism evidence="2 3">
    <name type="scientific">Halodesulfovibrio spirochaetisodalis</name>
    <dbReference type="NCBI Taxonomy" id="1560234"/>
    <lineage>
        <taxon>Bacteria</taxon>
        <taxon>Pseudomonadati</taxon>
        <taxon>Thermodesulfobacteriota</taxon>
        <taxon>Desulfovibrionia</taxon>
        <taxon>Desulfovibrionales</taxon>
        <taxon>Desulfovibrionaceae</taxon>
        <taxon>Halodesulfovibrio</taxon>
    </lineage>
</organism>
<dbReference type="EMBL" id="JXMS01000011">
    <property type="protein sequence ID" value="OBQ52111.1"/>
    <property type="molecule type" value="Genomic_DNA"/>
</dbReference>
<dbReference type="OrthoDB" id="9777830at2"/>
<feature type="domain" description="Transcriptional repressor NrdR-like N-terminal" evidence="1">
    <location>
        <begin position="1"/>
        <end position="40"/>
    </location>
</feature>
<evidence type="ECO:0000313" key="2">
    <source>
        <dbReference type="EMBL" id="OBQ52111.1"/>
    </source>
</evidence>
<dbReference type="Proteomes" id="UP000091979">
    <property type="component" value="Unassembled WGS sequence"/>
</dbReference>
<dbReference type="Pfam" id="PF22811">
    <property type="entry name" value="Zn_ribbon_NrdR"/>
    <property type="match status" value="1"/>
</dbReference>
<evidence type="ECO:0000313" key="3">
    <source>
        <dbReference type="Proteomes" id="UP000091979"/>
    </source>
</evidence>
<sequence length="62" mass="6931">MLCPKCGGKTHVPRSNVADEEYVVRQRVCKQCGNKAVSVEVFLSSMQNGLEYITKEKLSDLI</sequence>
<dbReference type="STRING" id="1560234.SP90_07970"/>
<dbReference type="InterPro" id="IPR055173">
    <property type="entry name" value="NrdR-like_N"/>
</dbReference>
<keyword evidence="3" id="KW-1185">Reference proteome</keyword>
<evidence type="ECO:0000259" key="1">
    <source>
        <dbReference type="Pfam" id="PF22811"/>
    </source>
</evidence>
<dbReference type="RefSeq" id="WP_066854347.1">
    <property type="nucleotide sequence ID" value="NZ_JXMS01000011.1"/>
</dbReference>
<protein>
    <recommendedName>
        <fullName evidence="1">Transcriptional repressor NrdR-like N-terminal domain-containing protein</fullName>
    </recommendedName>
</protein>
<dbReference type="PATRIC" id="fig|1560234.3.peg.412"/>
<proteinExistence type="predicted"/>
<accession>A0A1B7XDM9</accession>
<comment type="caution">
    <text evidence="2">The sequence shown here is derived from an EMBL/GenBank/DDBJ whole genome shotgun (WGS) entry which is preliminary data.</text>
</comment>
<gene>
    <name evidence="2" type="ORF">SP90_07970</name>
</gene>
<dbReference type="AlphaFoldDB" id="A0A1B7XDM9"/>
<name>A0A1B7XDM9_9BACT</name>